<keyword evidence="1" id="KW-1133">Transmembrane helix</keyword>
<dbReference type="GeneID" id="36541806"/>
<gene>
    <name evidence="2" type="ORF">P168DRAFT_251731</name>
</gene>
<reference evidence="2" key="1">
    <citation type="submission" date="2016-12" db="EMBL/GenBank/DDBJ databases">
        <title>The genomes of Aspergillus section Nigri reveals drivers in fungal speciation.</title>
        <authorList>
            <consortium name="DOE Joint Genome Institute"/>
            <person name="Vesth T.C."/>
            <person name="Nybo J."/>
            <person name="Theobald S."/>
            <person name="Brandl J."/>
            <person name="Frisvad J.C."/>
            <person name="Nielsen K.F."/>
            <person name="Lyhne E.K."/>
            <person name="Kogle M.E."/>
            <person name="Kuo A."/>
            <person name="Riley R."/>
            <person name="Clum A."/>
            <person name="Nolan M."/>
            <person name="Lipzen A."/>
            <person name="Salamov A."/>
            <person name="Henrissat B."/>
            <person name="Wiebenga A."/>
            <person name="De vries R.P."/>
            <person name="Grigoriev I.V."/>
            <person name="Mortensen U.H."/>
            <person name="Andersen M.R."/>
            <person name="Baker S.E."/>
        </authorList>
    </citation>
    <scope>NUCLEOTIDE SEQUENCE</scope>
    <source>
        <strain evidence="2">IBT 28561</strain>
    </source>
</reference>
<keyword evidence="1" id="KW-0812">Transmembrane</keyword>
<proteinExistence type="predicted"/>
<keyword evidence="3" id="KW-1185">Reference proteome</keyword>
<dbReference type="EMBL" id="MSFM01000005">
    <property type="protein sequence ID" value="PKY04847.1"/>
    <property type="molecule type" value="Genomic_DNA"/>
</dbReference>
<feature type="transmembrane region" description="Helical" evidence="1">
    <location>
        <begin position="35"/>
        <end position="62"/>
    </location>
</feature>
<evidence type="ECO:0000313" key="3">
    <source>
        <dbReference type="Proteomes" id="UP000234254"/>
    </source>
</evidence>
<evidence type="ECO:0000313" key="2">
    <source>
        <dbReference type="EMBL" id="PKY04847.1"/>
    </source>
</evidence>
<dbReference type="AlphaFoldDB" id="A0A2I1D4N4"/>
<dbReference type="RefSeq" id="XP_024693441.1">
    <property type="nucleotide sequence ID" value="XM_024834282.1"/>
</dbReference>
<protein>
    <submittedName>
        <fullName evidence="2">Uncharacterized protein</fullName>
    </submittedName>
</protein>
<dbReference type="Proteomes" id="UP000234254">
    <property type="component" value="Unassembled WGS sequence"/>
</dbReference>
<keyword evidence="1" id="KW-0472">Membrane</keyword>
<accession>A0A2I1D4N4</accession>
<name>A0A2I1D4N4_ASPC2</name>
<evidence type="ECO:0000256" key="1">
    <source>
        <dbReference type="SAM" id="Phobius"/>
    </source>
</evidence>
<organism evidence="2 3">
    <name type="scientific">Aspergillus campestris (strain IBT 28561)</name>
    <dbReference type="NCBI Taxonomy" id="1392248"/>
    <lineage>
        <taxon>Eukaryota</taxon>
        <taxon>Fungi</taxon>
        <taxon>Dikarya</taxon>
        <taxon>Ascomycota</taxon>
        <taxon>Pezizomycotina</taxon>
        <taxon>Eurotiomycetes</taxon>
        <taxon>Eurotiomycetidae</taxon>
        <taxon>Eurotiales</taxon>
        <taxon>Aspergillaceae</taxon>
        <taxon>Aspergillus</taxon>
        <taxon>Aspergillus subgen. Circumdati</taxon>
    </lineage>
</organism>
<sequence>MDLSKALLYPFPRIPFCLLPPANILTTVGHNSCTFIYIPFALSFLLSYYILLLSLVTYMYGLNAGLDRQNFRYPVIIYLP</sequence>
<dbReference type="VEuPathDB" id="FungiDB:P168DRAFT_251731"/>
<comment type="caution">
    <text evidence="2">The sequence shown here is derived from an EMBL/GenBank/DDBJ whole genome shotgun (WGS) entry which is preliminary data.</text>
</comment>